<sequence>MIHFGRRLISRGLRATLLTSVFISQSTNLASPVGGVHLDAISDGFDGGGFSQAASIDDYLRRLKEAGSSTLSDLITKYETTPYPVTALVYEPFLPWALDVAKDHGLYAASFFTQPCAVDFIYYNIRHGLLKLPVDTWPVRVPGWAVELEPRDVPSFVNAPEAYPAYFAMVALDTMSKVCPVLAIGPTVPSIYLDNRIPNDDEYGVDLFTLQRSTATTWITTKPPNSVIYVAFGSMVTFPPAQMTELVEILASGKVGCFFTHCGWNSTIEALSLGIPMVAFPQWTDQPPNAKLVEDVWRAGVRVTVEEDGMARGEELERCLREVMEGESGREMKRSVEKWRELAVLAVSEGGSSDQSLDEFVARVKSVSS</sequence>
<dbReference type="AlphaFoldDB" id="A0AAV0QHC1"/>
<protein>
    <submittedName>
        <fullName evidence="3">Uncharacterized protein</fullName>
    </submittedName>
</protein>
<dbReference type="SUPFAM" id="SSF53756">
    <property type="entry name" value="UDP-Glycosyltransferase/glycogen phosphorylase"/>
    <property type="match status" value="1"/>
</dbReference>
<dbReference type="PANTHER" id="PTHR11926">
    <property type="entry name" value="GLUCOSYL/GLUCURONOSYL TRANSFERASES"/>
    <property type="match status" value="1"/>
</dbReference>
<dbReference type="Proteomes" id="UP001154282">
    <property type="component" value="Unassembled WGS sequence"/>
</dbReference>
<evidence type="ECO:0000256" key="1">
    <source>
        <dbReference type="ARBA" id="ARBA00009995"/>
    </source>
</evidence>
<comment type="similarity">
    <text evidence="1">Belongs to the UDP-glycosyltransferase family.</text>
</comment>
<name>A0AAV0QHC1_9ROSI</name>
<keyword evidence="4" id="KW-1185">Reference proteome</keyword>
<dbReference type="Gene3D" id="3.40.50.2000">
    <property type="entry name" value="Glycogen Phosphorylase B"/>
    <property type="match status" value="4"/>
</dbReference>
<dbReference type="Pfam" id="PF00201">
    <property type="entry name" value="UDPGT"/>
    <property type="match status" value="1"/>
</dbReference>
<dbReference type="CDD" id="cd03784">
    <property type="entry name" value="GT1_Gtf-like"/>
    <property type="match status" value="1"/>
</dbReference>
<keyword evidence="2" id="KW-0808">Transferase</keyword>
<dbReference type="EMBL" id="CAMGYJ010000009">
    <property type="protein sequence ID" value="CAI0544466.1"/>
    <property type="molecule type" value="Genomic_DNA"/>
</dbReference>
<comment type="caution">
    <text evidence="3">The sequence shown here is derived from an EMBL/GenBank/DDBJ whole genome shotgun (WGS) entry which is preliminary data.</text>
</comment>
<accession>A0AAV0QHC1</accession>
<organism evidence="3 4">
    <name type="scientific">Linum tenue</name>
    <dbReference type="NCBI Taxonomy" id="586396"/>
    <lineage>
        <taxon>Eukaryota</taxon>
        <taxon>Viridiplantae</taxon>
        <taxon>Streptophyta</taxon>
        <taxon>Embryophyta</taxon>
        <taxon>Tracheophyta</taxon>
        <taxon>Spermatophyta</taxon>
        <taxon>Magnoliopsida</taxon>
        <taxon>eudicotyledons</taxon>
        <taxon>Gunneridae</taxon>
        <taxon>Pentapetalae</taxon>
        <taxon>rosids</taxon>
        <taxon>fabids</taxon>
        <taxon>Malpighiales</taxon>
        <taxon>Linaceae</taxon>
        <taxon>Linum</taxon>
    </lineage>
</organism>
<evidence type="ECO:0000313" key="4">
    <source>
        <dbReference type="Proteomes" id="UP001154282"/>
    </source>
</evidence>
<proteinExistence type="inferred from homology"/>
<evidence type="ECO:0000256" key="2">
    <source>
        <dbReference type="ARBA" id="ARBA00022679"/>
    </source>
</evidence>
<dbReference type="GO" id="GO:0080043">
    <property type="term" value="F:quercetin 3-O-glucosyltransferase activity"/>
    <property type="evidence" value="ECO:0007669"/>
    <property type="project" value="TreeGrafter"/>
</dbReference>
<dbReference type="InterPro" id="IPR002213">
    <property type="entry name" value="UDP_glucos_trans"/>
</dbReference>
<dbReference type="GO" id="GO:0080044">
    <property type="term" value="F:quercetin 7-O-glucosyltransferase activity"/>
    <property type="evidence" value="ECO:0007669"/>
    <property type="project" value="TreeGrafter"/>
</dbReference>
<reference evidence="3" key="1">
    <citation type="submission" date="2022-08" db="EMBL/GenBank/DDBJ databases">
        <authorList>
            <person name="Gutierrez-Valencia J."/>
        </authorList>
    </citation>
    <scope>NUCLEOTIDE SEQUENCE</scope>
</reference>
<evidence type="ECO:0000313" key="3">
    <source>
        <dbReference type="EMBL" id="CAI0544466.1"/>
    </source>
</evidence>
<dbReference type="PANTHER" id="PTHR11926:SF1311">
    <property type="entry name" value="UDP-GLYCOSYLTRANSFERASE 74F2"/>
    <property type="match status" value="1"/>
</dbReference>
<gene>
    <name evidence="3" type="ORF">LITE_LOCUS43196</name>
</gene>